<protein>
    <submittedName>
        <fullName evidence="2">DUF4422 domain-containing protein</fullName>
    </submittedName>
</protein>
<evidence type="ECO:0000259" key="1">
    <source>
        <dbReference type="Pfam" id="PF14393"/>
    </source>
</evidence>
<dbReference type="Pfam" id="PF14393">
    <property type="entry name" value="DUF4422"/>
    <property type="match status" value="1"/>
</dbReference>
<evidence type="ECO:0000313" key="2">
    <source>
        <dbReference type="EMBL" id="MST68444.1"/>
    </source>
</evidence>
<proteinExistence type="predicted"/>
<accession>A0A6A8M9F2</accession>
<dbReference type="AlphaFoldDB" id="A0A6A8M9F2"/>
<gene>
    <name evidence="2" type="ORF">FYJ66_02405</name>
</gene>
<feature type="domain" description="DUF4422" evidence="1">
    <location>
        <begin position="4"/>
        <end position="219"/>
    </location>
</feature>
<dbReference type="RefSeq" id="WP_154571921.1">
    <property type="nucleotide sequence ID" value="NZ_VUNB01000002.1"/>
</dbReference>
<reference evidence="2" key="1">
    <citation type="submission" date="2019-09" db="EMBL/GenBank/DDBJ databases">
        <title>In-depth cultivation of the pig gut microbiome towards novel bacterial diversity and tailored functional studies.</title>
        <authorList>
            <person name="Wylensek D."/>
            <person name="Hitch T.C.A."/>
            <person name="Clavel T."/>
        </authorList>
    </citation>
    <scope>NUCLEOTIDE SEQUENCE</scope>
    <source>
        <strain evidence="2">RF-744-FAT-WT-3</strain>
    </source>
</reference>
<dbReference type="InterPro" id="IPR025536">
    <property type="entry name" value="DUF4422"/>
</dbReference>
<name>A0A6A8M9F2_9FIRM</name>
<comment type="caution">
    <text evidence="2">The sequence shown here is derived from an EMBL/GenBank/DDBJ whole genome shotgun (WGS) entry which is preliminary data.</text>
</comment>
<sequence>MGKKIIVVSHKNYWMPDDKIYLPVFVGPAPDMPEGFVRDNTGDNISGKNPNFCELTGLYWAWKNLDADYLGLAHYRRHFSIKKNNNDKKGCVLTGEQLEAILVDADVVLPKPRNYFIETNYSQYVHAHHAEDLDTTREIISEMYPEYRKAYDASMKRTKGHRFNMFIMRRDLADAWCTWLFDILFELEKRLDISQYSKNDARVFGFVGERLLDVWIETNDIKYKELPCVFMEDQNRLKKGSAFVLRKLRAGRNGR</sequence>
<dbReference type="EMBL" id="VUNB01000002">
    <property type="protein sequence ID" value="MST68444.1"/>
    <property type="molecule type" value="Genomic_DNA"/>
</dbReference>
<organism evidence="2">
    <name type="scientific">Baileyella intestinalis</name>
    <dbReference type="NCBI Taxonomy" id="2606709"/>
    <lineage>
        <taxon>Bacteria</taxon>
        <taxon>Bacillati</taxon>
        <taxon>Bacillota</taxon>
        <taxon>Clostridia</taxon>
        <taxon>Peptostreptococcales</taxon>
        <taxon>Anaerovoracaceae</taxon>
        <taxon>Baileyella</taxon>
    </lineage>
</organism>